<gene>
    <name evidence="1" type="ORF">BK123_31780</name>
</gene>
<sequence>MKPYEPIYSIQKDFKRIADPSIKCVWMTTNFESITNQCSKNFPNGVVHERGELLGIDISKVERSIPSRFFFLWFTNKVRKIKNIHIGPFFSK</sequence>
<dbReference type="EMBL" id="MRTF01000018">
    <property type="protein sequence ID" value="OME87044.1"/>
    <property type="molecule type" value="Genomic_DNA"/>
</dbReference>
<dbReference type="Proteomes" id="UP000187074">
    <property type="component" value="Unassembled WGS sequence"/>
</dbReference>
<proteinExistence type="predicted"/>
<reference evidence="1 2" key="1">
    <citation type="submission" date="2016-11" db="EMBL/GenBank/DDBJ databases">
        <title>Paenibacillus species isolates.</title>
        <authorList>
            <person name="Beno S.M."/>
        </authorList>
    </citation>
    <scope>NUCLEOTIDE SEQUENCE [LARGE SCALE GENOMIC DNA]</scope>
    <source>
        <strain evidence="1 2">FSL F4-0100</strain>
    </source>
</reference>
<comment type="caution">
    <text evidence="1">The sequence shown here is derived from an EMBL/GenBank/DDBJ whole genome shotgun (WGS) entry which is preliminary data.</text>
</comment>
<evidence type="ECO:0000313" key="2">
    <source>
        <dbReference type="Proteomes" id="UP000187074"/>
    </source>
</evidence>
<name>A0A1R1ANB3_PAELA</name>
<evidence type="ECO:0000313" key="1">
    <source>
        <dbReference type="EMBL" id="OME87044.1"/>
    </source>
</evidence>
<protein>
    <submittedName>
        <fullName evidence="1">Uncharacterized protein</fullName>
    </submittedName>
</protein>
<organism evidence="1 2">
    <name type="scientific">Paenibacillus lautus</name>
    <name type="common">Bacillus lautus</name>
    <dbReference type="NCBI Taxonomy" id="1401"/>
    <lineage>
        <taxon>Bacteria</taxon>
        <taxon>Bacillati</taxon>
        <taxon>Bacillota</taxon>
        <taxon>Bacilli</taxon>
        <taxon>Bacillales</taxon>
        <taxon>Paenibacillaceae</taxon>
        <taxon>Paenibacillus</taxon>
    </lineage>
</organism>
<dbReference type="AlphaFoldDB" id="A0A1R1ANB3"/>
<accession>A0A1R1ANB3</accession>